<dbReference type="Proteomes" id="UP001648503">
    <property type="component" value="Unassembled WGS sequence"/>
</dbReference>
<evidence type="ECO:0000313" key="2">
    <source>
        <dbReference type="Proteomes" id="UP001648503"/>
    </source>
</evidence>
<proteinExistence type="predicted"/>
<organism evidence="1 2">
    <name type="scientific">Batrachochytrium salamandrivorans</name>
    <dbReference type="NCBI Taxonomy" id="1357716"/>
    <lineage>
        <taxon>Eukaryota</taxon>
        <taxon>Fungi</taxon>
        <taxon>Fungi incertae sedis</taxon>
        <taxon>Chytridiomycota</taxon>
        <taxon>Chytridiomycota incertae sedis</taxon>
        <taxon>Chytridiomycetes</taxon>
        <taxon>Rhizophydiales</taxon>
        <taxon>Rhizophydiales incertae sedis</taxon>
        <taxon>Batrachochytrium</taxon>
    </lineage>
</organism>
<comment type="caution">
    <text evidence="1">The sequence shown here is derived from an EMBL/GenBank/DDBJ whole genome shotgun (WGS) entry which is preliminary data.</text>
</comment>
<protein>
    <submittedName>
        <fullName evidence="1">Uncharacterized protein</fullName>
    </submittedName>
</protein>
<evidence type="ECO:0000313" key="1">
    <source>
        <dbReference type="EMBL" id="KAH6587457.1"/>
    </source>
</evidence>
<name>A0ABQ8EW01_9FUNG</name>
<gene>
    <name evidence="1" type="ORF">BASA50_011344</name>
</gene>
<reference evidence="1 2" key="1">
    <citation type="submission" date="2021-02" db="EMBL/GenBank/DDBJ databases">
        <title>Variation within the Batrachochytrium salamandrivorans European outbreak.</title>
        <authorList>
            <person name="Kelly M."/>
            <person name="Pasmans F."/>
            <person name="Shea T.P."/>
            <person name="Munoz J.F."/>
            <person name="Carranza S."/>
            <person name="Cuomo C.A."/>
            <person name="Martel A."/>
        </authorList>
    </citation>
    <scope>NUCLEOTIDE SEQUENCE [LARGE SCALE GENOMIC DNA]</scope>
    <source>
        <strain evidence="1 2">AMFP18/2</strain>
    </source>
</reference>
<accession>A0ABQ8EW01</accession>
<sequence>MPKVFCESDRHIRFHETQASHTHSSIGWIGTTSQFSQLPQGNPGGIVPQCGLILLSILPAKSRLTVAASTRLSCLTPNRLMLHSPVPISNWFKICVAIQDSTVEPNELQVERRWKKRM</sequence>
<dbReference type="EMBL" id="JAFCIX010000558">
    <property type="protein sequence ID" value="KAH6587457.1"/>
    <property type="molecule type" value="Genomic_DNA"/>
</dbReference>
<keyword evidence="2" id="KW-1185">Reference proteome</keyword>